<feature type="active site" description="Cysteine sulfenic acid (-SOH) intermediate" evidence="6">
    <location>
        <position position="68"/>
    </location>
</feature>
<keyword evidence="3 6" id="KW-0560">Oxidoreductase</keyword>
<dbReference type="InterPro" id="IPR036249">
    <property type="entry name" value="Thioredoxin-like_sf"/>
</dbReference>
<evidence type="ECO:0000256" key="6">
    <source>
        <dbReference type="HAMAP-Rule" id="MF_00269"/>
    </source>
</evidence>
<dbReference type="PANTHER" id="PTHR43110:SF1">
    <property type="entry name" value="THIOL PEROXIDASE"/>
    <property type="match status" value="1"/>
</dbReference>
<comment type="subunit">
    <text evidence="6">Homodimer.</text>
</comment>
<organism evidence="8 9">
    <name type="scientific">Acetomicrobium hydrogeniformans ATCC BAA-1850</name>
    <dbReference type="NCBI Taxonomy" id="592015"/>
    <lineage>
        <taxon>Bacteria</taxon>
        <taxon>Thermotogati</taxon>
        <taxon>Synergistota</taxon>
        <taxon>Synergistia</taxon>
        <taxon>Synergistales</taxon>
        <taxon>Acetomicrobiaceae</taxon>
        <taxon>Acetomicrobium</taxon>
    </lineage>
</organism>
<keyword evidence="1 6" id="KW-0575">Peroxidase</keyword>
<dbReference type="HAMAP" id="MF_00269">
    <property type="entry name" value="Tpx"/>
    <property type="match status" value="1"/>
</dbReference>
<gene>
    <name evidence="6" type="primary">tpx</name>
    <name evidence="8" type="ORF">HMPREF1705_04323</name>
</gene>
<dbReference type="Gene3D" id="3.40.30.10">
    <property type="entry name" value="Glutaredoxin"/>
    <property type="match status" value="1"/>
</dbReference>
<evidence type="ECO:0000256" key="3">
    <source>
        <dbReference type="ARBA" id="ARBA00023002"/>
    </source>
</evidence>
<dbReference type="eggNOG" id="COG2077">
    <property type="taxonomic scope" value="Bacteria"/>
</dbReference>
<keyword evidence="4" id="KW-1015">Disulfide bond</keyword>
<dbReference type="CDD" id="cd03014">
    <property type="entry name" value="PRX_Atyp2cys"/>
    <property type="match status" value="1"/>
</dbReference>
<dbReference type="PROSITE" id="PS51352">
    <property type="entry name" value="THIOREDOXIN_2"/>
    <property type="match status" value="1"/>
</dbReference>
<evidence type="ECO:0000313" key="9">
    <source>
        <dbReference type="Proteomes" id="UP000005273"/>
    </source>
</evidence>
<feature type="domain" description="Thioredoxin" evidence="7">
    <location>
        <begin position="26"/>
        <end position="176"/>
    </location>
</feature>
<dbReference type="EMBL" id="ACJX03000001">
    <property type="protein sequence ID" value="KRT35059.1"/>
    <property type="molecule type" value="Genomic_DNA"/>
</dbReference>
<evidence type="ECO:0000256" key="1">
    <source>
        <dbReference type="ARBA" id="ARBA00022559"/>
    </source>
</evidence>
<dbReference type="STRING" id="592015.HMPREF1705_04323"/>
<dbReference type="EC" id="1.11.1.24" evidence="6"/>
<name>A0A0T5X9Q1_9BACT</name>
<dbReference type="InterPro" id="IPR002065">
    <property type="entry name" value="TPX"/>
</dbReference>
<dbReference type="Proteomes" id="UP000005273">
    <property type="component" value="Unassembled WGS sequence"/>
</dbReference>
<dbReference type="PANTHER" id="PTHR43110">
    <property type="entry name" value="THIOL PEROXIDASE"/>
    <property type="match status" value="1"/>
</dbReference>
<accession>A0A0T5X9Q1</accession>
<keyword evidence="9" id="KW-1185">Reference proteome</keyword>
<comment type="function">
    <text evidence="6">Thiol-specific peroxidase that catalyzes the reduction of hydrogen peroxide and organic hydroperoxides to water and alcohols, respectively. Plays a role in cell protection against oxidative stress by detoxifying peroxides.</text>
</comment>
<evidence type="ECO:0000313" key="8">
    <source>
        <dbReference type="EMBL" id="KRT35059.1"/>
    </source>
</evidence>
<evidence type="ECO:0000256" key="5">
    <source>
        <dbReference type="ARBA" id="ARBA00023284"/>
    </source>
</evidence>
<dbReference type="InterPro" id="IPR013740">
    <property type="entry name" value="Redoxin"/>
</dbReference>
<dbReference type="InterPro" id="IPR018219">
    <property type="entry name" value="Tpx_CS"/>
</dbReference>
<reference evidence="9" key="1">
    <citation type="submission" date="2012-09" db="EMBL/GenBank/DDBJ databases">
        <authorList>
            <person name="Weinstock G."/>
            <person name="Sodergren E."/>
            <person name="Clifton S."/>
            <person name="Fulton L."/>
            <person name="Fulton B."/>
            <person name="Courtney L."/>
            <person name="Fronick C."/>
            <person name="Harrison M."/>
            <person name="Strong C."/>
            <person name="Farmer C."/>
            <person name="Delehaunty K."/>
            <person name="Markovic C."/>
            <person name="Hall O."/>
            <person name="Minx P."/>
            <person name="Tomlinson C."/>
            <person name="Mitreva M."/>
            <person name="Nelson J."/>
            <person name="Hou S."/>
            <person name="Wollam A."/>
            <person name="Pepin K.H."/>
            <person name="Johnson M."/>
            <person name="Bhonagiri V."/>
            <person name="Nash W.E."/>
            <person name="Suruliraj S."/>
            <person name="Warren W."/>
            <person name="Chinwalla A."/>
            <person name="Mardis E.R."/>
            <person name="Wilson R.K."/>
        </authorList>
    </citation>
    <scope>NUCLEOTIDE SEQUENCE [LARGE SCALE GENOMIC DNA]</scope>
    <source>
        <strain evidence="9">OS1</strain>
    </source>
</reference>
<dbReference type="PROSITE" id="PS01265">
    <property type="entry name" value="TPX"/>
    <property type="match status" value="1"/>
</dbReference>
<keyword evidence="2 6" id="KW-0049">Antioxidant</keyword>
<sequence>MGVIDLERKGVVTMHGNPITLIGPELKVGDKAPDFTVIDQDMKEVKKSNFANKIKVISVTPSLDTSVCDVQAHRFEEEATSLPDDVVVLNISMDLPFAIKRFCTSGNIKKVIALSDHRDASFGTNWGVLIKELRLLARSVFIADKDDVIRYVQIVPEATNHPDYDAALKALKELIK</sequence>
<keyword evidence="5 6" id="KW-0676">Redox-active center</keyword>
<comment type="caution">
    <text evidence="8">The sequence shown here is derived from an EMBL/GenBank/DDBJ whole genome shotgun (WGS) entry which is preliminary data.</text>
</comment>
<evidence type="ECO:0000256" key="4">
    <source>
        <dbReference type="ARBA" id="ARBA00023157"/>
    </source>
</evidence>
<proteinExistence type="inferred from homology"/>
<comment type="similarity">
    <text evidence="6">Belongs to the peroxiredoxin family. Tpx subfamily.</text>
</comment>
<dbReference type="InterPro" id="IPR050455">
    <property type="entry name" value="Tpx_Peroxidase_subfamily"/>
</dbReference>
<dbReference type="Pfam" id="PF08534">
    <property type="entry name" value="Redoxin"/>
    <property type="match status" value="1"/>
</dbReference>
<dbReference type="NCBIfam" id="NF001808">
    <property type="entry name" value="PRK00522.1"/>
    <property type="match status" value="1"/>
</dbReference>
<comment type="caution">
    <text evidence="6">Lacks conserved residue(s) required for the propagation of feature annotation.</text>
</comment>
<dbReference type="InterPro" id="IPR013766">
    <property type="entry name" value="Thioredoxin_domain"/>
</dbReference>
<dbReference type="SUPFAM" id="SSF52833">
    <property type="entry name" value="Thioredoxin-like"/>
    <property type="match status" value="1"/>
</dbReference>
<dbReference type="GO" id="GO:0008379">
    <property type="term" value="F:thioredoxin peroxidase activity"/>
    <property type="evidence" value="ECO:0007669"/>
    <property type="project" value="UniProtKB-UniRule"/>
</dbReference>
<evidence type="ECO:0000259" key="7">
    <source>
        <dbReference type="PROSITE" id="PS51352"/>
    </source>
</evidence>
<dbReference type="AlphaFoldDB" id="A0A0T5X9Q1"/>
<protein>
    <recommendedName>
        <fullName evidence="6">Thiol peroxidase</fullName>
        <shortName evidence="6">Tpx</shortName>
        <ecNumber evidence="6">1.11.1.24</ecNumber>
    </recommendedName>
    <alternativeName>
        <fullName evidence="6">Peroxiredoxin tpx</fullName>
        <shortName evidence="6">Prx</shortName>
    </alternativeName>
    <alternativeName>
        <fullName evidence="6">Thioredoxin peroxidase</fullName>
    </alternativeName>
    <alternativeName>
        <fullName evidence="6">Thioredoxin-dependent peroxiredoxin</fullName>
    </alternativeName>
</protein>
<comment type="catalytic activity">
    <reaction evidence="6">
        <text>a hydroperoxide + [thioredoxin]-dithiol = an alcohol + [thioredoxin]-disulfide + H2O</text>
        <dbReference type="Rhea" id="RHEA:62620"/>
        <dbReference type="Rhea" id="RHEA-COMP:10698"/>
        <dbReference type="Rhea" id="RHEA-COMP:10700"/>
        <dbReference type="ChEBI" id="CHEBI:15377"/>
        <dbReference type="ChEBI" id="CHEBI:29950"/>
        <dbReference type="ChEBI" id="CHEBI:30879"/>
        <dbReference type="ChEBI" id="CHEBI:35924"/>
        <dbReference type="ChEBI" id="CHEBI:50058"/>
        <dbReference type="EC" id="1.11.1.24"/>
    </reaction>
</comment>
<evidence type="ECO:0000256" key="2">
    <source>
        <dbReference type="ARBA" id="ARBA00022862"/>
    </source>
</evidence>